<dbReference type="InterPro" id="IPR050333">
    <property type="entry name" value="SLRP"/>
</dbReference>
<dbReference type="RefSeq" id="XP_029729842.2">
    <property type="nucleotide sequence ID" value="XM_029873982.2"/>
</dbReference>
<dbReference type="EnsemblMetazoa" id="AALFPA23_019748.R29081">
    <property type="protein sequence ID" value="AALFPA23_019748.P29081"/>
    <property type="gene ID" value="AALFPA23_019748"/>
</dbReference>
<feature type="signal peptide" evidence="4">
    <location>
        <begin position="1"/>
        <end position="19"/>
    </location>
</feature>
<evidence type="ECO:0000256" key="1">
    <source>
        <dbReference type="ARBA" id="ARBA00022614"/>
    </source>
</evidence>
<dbReference type="InterPro" id="IPR032675">
    <property type="entry name" value="LRR_dom_sf"/>
</dbReference>
<evidence type="ECO:0000256" key="2">
    <source>
        <dbReference type="ARBA" id="ARBA00022737"/>
    </source>
</evidence>
<dbReference type="InterPro" id="IPR001611">
    <property type="entry name" value="Leu-rich_rpt"/>
</dbReference>
<keyword evidence="2" id="KW-0677">Repeat</keyword>
<feature type="chain" id="PRO_5046726924" description="Cpij004912 membrane glycoprotein lig-1" evidence="4">
    <location>
        <begin position="20"/>
        <end position="387"/>
    </location>
</feature>
<keyword evidence="6" id="KW-1185">Reference proteome</keyword>
<evidence type="ECO:0008006" key="7">
    <source>
        <dbReference type="Google" id="ProtNLM"/>
    </source>
</evidence>
<evidence type="ECO:0000256" key="4">
    <source>
        <dbReference type="SAM" id="SignalP"/>
    </source>
</evidence>
<organism evidence="5 6">
    <name type="scientific">Aedes albopictus</name>
    <name type="common">Asian tiger mosquito</name>
    <name type="synonym">Stegomyia albopicta</name>
    <dbReference type="NCBI Taxonomy" id="7160"/>
    <lineage>
        <taxon>Eukaryota</taxon>
        <taxon>Metazoa</taxon>
        <taxon>Ecdysozoa</taxon>
        <taxon>Arthropoda</taxon>
        <taxon>Hexapoda</taxon>
        <taxon>Insecta</taxon>
        <taxon>Pterygota</taxon>
        <taxon>Neoptera</taxon>
        <taxon>Endopterygota</taxon>
        <taxon>Diptera</taxon>
        <taxon>Nematocera</taxon>
        <taxon>Culicoidea</taxon>
        <taxon>Culicidae</taxon>
        <taxon>Culicinae</taxon>
        <taxon>Aedini</taxon>
        <taxon>Aedes</taxon>
        <taxon>Stegomyia</taxon>
    </lineage>
</organism>
<dbReference type="SUPFAM" id="SSF52058">
    <property type="entry name" value="L domain-like"/>
    <property type="match status" value="1"/>
</dbReference>
<protein>
    <recommendedName>
        <fullName evidence="7">Cpij004912 membrane glycoprotein lig-1</fullName>
    </recommendedName>
</protein>
<dbReference type="GeneID" id="115267143"/>
<dbReference type="SMART" id="SM00369">
    <property type="entry name" value="LRR_TYP"/>
    <property type="match status" value="3"/>
</dbReference>
<evidence type="ECO:0000313" key="6">
    <source>
        <dbReference type="Proteomes" id="UP000069940"/>
    </source>
</evidence>
<reference evidence="5" key="2">
    <citation type="submission" date="2025-05" db="UniProtKB">
        <authorList>
            <consortium name="EnsemblMetazoa"/>
        </authorList>
    </citation>
    <scope>IDENTIFICATION</scope>
    <source>
        <strain evidence="5">Foshan</strain>
    </source>
</reference>
<keyword evidence="1" id="KW-0433">Leucine-rich repeat</keyword>
<dbReference type="PANTHER" id="PTHR45712">
    <property type="entry name" value="AGAP008170-PA"/>
    <property type="match status" value="1"/>
</dbReference>
<keyword evidence="3" id="KW-0175">Coiled coil</keyword>
<dbReference type="Gene3D" id="3.80.10.10">
    <property type="entry name" value="Ribonuclease Inhibitor"/>
    <property type="match status" value="1"/>
</dbReference>
<dbReference type="Proteomes" id="UP000069940">
    <property type="component" value="Unassembled WGS sequence"/>
</dbReference>
<accession>A0ABM1ZLZ4</accession>
<dbReference type="PANTHER" id="PTHR45712:SF22">
    <property type="entry name" value="INSULIN-LIKE GROWTH FACTOR-BINDING PROTEIN COMPLEX ACID LABILE SUBUNIT"/>
    <property type="match status" value="1"/>
</dbReference>
<evidence type="ECO:0000313" key="5">
    <source>
        <dbReference type="EnsemblMetazoa" id="AALFPA23_019748.P29081"/>
    </source>
</evidence>
<feature type="coiled-coil region" evidence="3">
    <location>
        <begin position="332"/>
        <end position="359"/>
    </location>
</feature>
<proteinExistence type="predicted"/>
<reference evidence="6" key="1">
    <citation type="journal article" date="2015" name="Proc. Natl. Acad. Sci. U.S.A.">
        <title>Genome sequence of the Asian Tiger mosquito, Aedes albopictus, reveals insights into its biology, genetics, and evolution.</title>
        <authorList>
            <person name="Chen X.G."/>
            <person name="Jiang X."/>
            <person name="Gu J."/>
            <person name="Xu M."/>
            <person name="Wu Y."/>
            <person name="Deng Y."/>
            <person name="Zhang C."/>
            <person name="Bonizzoni M."/>
            <person name="Dermauw W."/>
            <person name="Vontas J."/>
            <person name="Armbruster P."/>
            <person name="Huang X."/>
            <person name="Yang Y."/>
            <person name="Zhang H."/>
            <person name="He W."/>
            <person name="Peng H."/>
            <person name="Liu Y."/>
            <person name="Wu K."/>
            <person name="Chen J."/>
            <person name="Lirakis M."/>
            <person name="Topalis P."/>
            <person name="Van Leeuwen T."/>
            <person name="Hall A.B."/>
            <person name="Jiang X."/>
            <person name="Thorpe C."/>
            <person name="Mueller R.L."/>
            <person name="Sun C."/>
            <person name="Waterhouse R.M."/>
            <person name="Yan G."/>
            <person name="Tu Z.J."/>
            <person name="Fang X."/>
            <person name="James A.A."/>
        </authorList>
    </citation>
    <scope>NUCLEOTIDE SEQUENCE [LARGE SCALE GENOMIC DNA]</scope>
    <source>
        <strain evidence="6">Foshan</strain>
    </source>
</reference>
<keyword evidence="4" id="KW-0732">Signal</keyword>
<dbReference type="InterPro" id="IPR003591">
    <property type="entry name" value="Leu-rich_rpt_typical-subtyp"/>
</dbReference>
<dbReference type="Pfam" id="PF13855">
    <property type="entry name" value="LRR_8"/>
    <property type="match status" value="1"/>
</dbReference>
<name>A0ABM1ZLZ4_AEDAL</name>
<sequence>MFQPAVLLLFILVTSICRCSLLVERTSNGAILNAFRLIDLPKLPEFARVKALEFRKAEIPFASLSIFDQLTECKYLVFREGTVKQIQMKNSLVSLTAEKTKTEGVIIDLGSNYKLAKLSITQCYLTRIPENLNELKELEDLNLSNNRIDFVTMDNFKGMKKLKSIDLNYNQIKHVLTVDESITLPKLEQLMLSNNQLYELDVCGWLMPSLGSAYLRSNELTYVIGLSTNNFRAIKHLDLGNNPLNCHWKEGFEKYAEDRNLFLSNHVDCDYSHEDTVPSSCKFTAAMNSKFKAWWNAIEAKSGAIVGDVSNRFSNGGGKLSIITDQLEGHIEAKVRIQIEELNRKLVMMEKKFIKQMAEQRNMIDDLVEVIYRMEIERVYNKTQNRG</sequence>
<evidence type="ECO:0000256" key="3">
    <source>
        <dbReference type="SAM" id="Coils"/>
    </source>
</evidence>